<name>A0A841IR62_9ACTN</name>
<dbReference type="Proteomes" id="UP000536604">
    <property type="component" value="Unassembled WGS sequence"/>
</dbReference>
<keyword evidence="3" id="KW-1185">Reference proteome</keyword>
<evidence type="ECO:0000313" key="2">
    <source>
        <dbReference type="EMBL" id="MBB6120714.1"/>
    </source>
</evidence>
<comment type="caution">
    <text evidence="2">The sequence shown here is derived from an EMBL/GenBank/DDBJ whole genome shotgun (WGS) entry which is preliminary data.</text>
</comment>
<feature type="domain" description="DUF1707" evidence="1">
    <location>
        <begin position="9"/>
        <end position="61"/>
    </location>
</feature>
<dbReference type="InterPro" id="IPR012551">
    <property type="entry name" value="DUF1707_SHOCT-like"/>
</dbReference>
<evidence type="ECO:0000259" key="1">
    <source>
        <dbReference type="Pfam" id="PF08044"/>
    </source>
</evidence>
<reference evidence="2 3" key="1">
    <citation type="submission" date="2020-08" db="EMBL/GenBank/DDBJ databases">
        <title>Genomic Encyclopedia of Type Strains, Phase III (KMG-III): the genomes of soil and plant-associated and newly described type strains.</title>
        <authorList>
            <person name="Whitman W."/>
        </authorList>
    </citation>
    <scope>NUCLEOTIDE SEQUENCE [LARGE SCALE GENOMIC DNA]</scope>
    <source>
        <strain evidence="2 3">CECT 8712</strain>
    </source>
</reference>
<dbReference type="PANTHER" id="PTHR40763">
    <property type="entry name" value="MEMBRANE PROTEIN-RELATED"/>
    <property type="match status" value="1"/>
</dbReference>
<accession>A0A841IR62</accession>
<organism evidence="2 3">
    <name type="scientific">Nocardiopsis algeriensis</name>
    <dbReference type="NCBI Taxonomy" id="1478215"/>
    <lineage>
        <taxon>Bacteria</taxon>
        <taxon>Bacillati</taxon>
        <taxon>Actinomycetota</taxon>
        <taxon>Actinomycetes</taxon>
        <taxon>Streptosporangiales</taxon>
        <taxon>Nocardiopsidaceae</taxon>
        <taxon>Nocardiopsis</taxon>
    </lineage>
</organism>
<dbReference type="AlphaFoldDB" id="A0A841IR62"/>
<dbReference type="RefSeq" id="WP_343065017.1">
    <property type="nucleotide sequence ID" value="NZ_JACHJO010000007.1"/>
</dbReference>
<dbReference type="Pfam" id="PF08044">
    <property type="entry name" value="DUF1707"/>
    <property type="match status" value="1"/>
</dbReference>
<proteinExistence type="predicted"/>
<evidence type="ECO:0000313" key="3">
    <source>
        <dbReference type="Proteomes" id="UP000536604"/>
    </source>
</evidence>
<protein>
    <recommendedName>
        <fullName evidence="1">DUF1707 domain-containing protein</fullName>
    </recommendedName>
</protein>
<dbReference type="PANTHER" id="PTHR40763:SF5">
    <property type="entry name" value="MEMBRANE PROTEIN"/>
    <property type="match status" value="1"/>
</dbReference>
<sequence>MAAQDKSRMRVSDAERDQVAEVLREAAAEGRITLEELDERLDTVYASRVYADLEPVTADLPAGIGAAADTLPAVAGGRSTALAGEESVLRSQASTVTRKGEWQVPGRLEVHNKYGTTRLDFREAVLPGPVVELYIDSSWGSAELILPEGATAEVDVESSWFGMLRNEVDALRNPPAPHFVITGTCNGGGMRIRHHKPFSWKNVWSDVFGD</sequence>
<gene>
    <name evidence="2" type="ORF">FHS13_002671</name>
</gene>
<dbReference type="EMBL" id="JACHJO010000007">
    <property type="protein sequence ID" value="MBB6120714.1"/>
    <property type="molecule type" value="Genomic_DNA"/>
</dbReference>